<feature type="domain" description="PIN" evidence="5">
    <location>
        <begin position="9"/>
        <end position="123"/>
    </location>
</feature>
<keyword evidence="3" id="KW-0378">Hydrolase</keyword>
<gene>
    <name evidence="6" type="ORF">SAMN05192584_105125</name>
</gene>
<dbReference type="GO" id="GO:0004518">
    <property type="term" value="F:nuclease activity"/>
    <property type="evidence" value="ECO:0007669"/>
    <property type="project" value="UniProtKB-KW"/>
</dbReference>
<dbReference type="GO" id="GO:0046872">
    <property type="term" value="F:metal ion binding"/>
    <property type="evidence" value="ECO:0007669"/>
    <property type="project" value="UniProtKB-KW"/>
</dbReference>
<dbReference type="SUPFAM" id="SSF88723">
    <property type="entry name" value="PIN domain-like"/>
    <property type="match status" value="1"/>
</dbReference>
<evidence type="ECO:0000313" key="7">
    <source>
        <dbReference type="Proteomes" id="UP000198928"/>
    </source>
</evidence>
<dbReference type="Gene3D" id="3.40.50.1010">
    <property type="entry name" value="5'-nuclease"/>
    <property type="match status" value="1"/>
</dbReference>
<dbReference type="GO" id="GO:0016787">
    <property type="term" value="F:hydrolase activity"/>
    <property type="evidence" value="ECO:0007669"/>
    <property type="project" value="UniProtKB-KW"/>
</dbReference>
<dbReference type="InterPro" id="IPR002716">
    <property type="entry name" value="PIN_dom"/>
</dbReference>
<evidence type="ECO:0000256" key="4">
    <source>
        <dbReference type="ARBA" id="ARBA00022842"/>
    </source>
</evidence>
<keyword evidence="1" id="KW-0540">Nuclease</keyword>
<dbReference type="OrthoDB" id="3292949at2"/>
<dbReference type="InterPro" id="IPR029060">
    <property type="entry name" value="PIN-like_dom_sf"/>
</dbReference>
<keyword evidence="7" id="KW-1185">Reference proteome</keyword>
<name>A0A1I3YM51_9ACTN</name>
<proteinExistence type="predicted"/>
<protein>
    <submittedName>
        <fullName evidence="6">Predicted nucleic acid-binding protein, contains PIN domain</fullName>
    </submittedName>
</protein>
<keyword evidence="2" id="KW-0479">Metal-binding</keyword>
<evidence type="ECO:0000313" key="6">
    <source>
        <dbReference type="EMBL" id="SFK33007.1"/>
    </source>
</evidence>
<keyword evidence="4" id="KW-0460">Magnesium</keyword>
<dbReference type="EMBL" id="FOSG01000005">
    <property type="protein sequence ID" value="SFK33007.1"/>
    <property type="molecule type" value="Genomic_DNA"/>
</dbReference>
<accession>A0A1I3YM51</accession>
<dbReference type="RefSeq" id="WP_093849028.1">
    <property type="nucleotide sequence ID" value="NZ_FOSG01000005.1"/>
</dbReference>
<dbReference type="Proteomes" id="UP000198928">
    <property type="component" value="Unassembled WGS sequence"/>
</dbReference>
<dbReference type="Pfam" id="PF01850">
    <property type="entry name" value="PIN"/>
    <property type="match status" value="1"/>
</dbReference>
<organism evidence="6 7">
    <name type="scientific">Streptomyces pini</name>
    <dbReference type="NCBI Taxonomy" id="1520580"/>
    <lineage>
        <taxon>Bacteria</taxon>
        <taxon>Bacillati</taxon>
        <taxon>Actinomycetota</taxon>
        <taxon>Actinomycetes</taxon>
        <taxon>Kitasatosporales</taxon>
        <taxon>Streptomycetaceae</taxon>
        <taxon>Streptomyces</taxon>
    </lineage>
</organism>
<sequence>MTGGGTVYLLDSEGLSRTVRGTPDMKRRLKAARASGTRVMTTSMTLIEAYDPTRYLPAWQWALSRLHVEPVTEEVARDATGLLKETGLHGHKYAIDAALAAVALRQPGAVTVFTSDEDDMRKLCGDRVVVARL</sequence>
<evidence type="ECO:0000256" key="3">
    <source>
        <dbReference type="ARBA" id="ARBA00022801"/>
    </source>
</evidence>
<evidence type="ECO:0000256" key="1">
    <source>
        <dbReference type="ARBA" id="ARBA00022722"/>
    </source>
</evidence>
<reference evidence="7" key="1">
    <citation type="submission" date="2016-10" db="EMBL/GenBank/DDBJ databases">
        <authorList>
            <person name="Varghese N."/>
            <person name="Submissions S."/>
        </authorList>
    </citation>
    <scope>NUCLEOTIDE SEQUENCE [LARGE SCALE GENOMIC DNA]</scope>
    <source>
        <strain evidence="7">PL19</strain>
    </source>
</reference>
<evidence type="ECO:0000256" key="2">
    <source>
        <dbReference type="ARBA" id="ARBA00022723"/>
    </source>
</evidence>
<evidence type="ECO:0000259" key="5">
    <source>
        <dbReference type="Pfam" id="PF01850"/>
    </source>
</evidence>
<dbReference type="AlphaFoldDB" id="A0A1I3YM51"/>